<protein>
    <submittedName>
        <fullName evidence="2">Uncharacterized protein</fullName>
    </submittedName>
</protein>
<keyword evidence="3" id="KW-1185">Reference proteome</keyword>
<accession>A0A8H4GSA1</accession>
<feature type="region of interest" description="Disordered" evidence="1">
    <location>
        <begin position="66"/>
        <end position="85"/>
    </location>
</feature>
<dbReference type="Proteomes" id="UP000653565">
    <property type="component" value="Unassembled WGS sequence"/>
</dbReference>
<reference evidence="2" key="1">
    <citation type="journal article" date="2020" name="bioRxiv">
        <title>Genomic and phenotypic heterogeneity of clinical isolates of the human pathogens Aspergillus fumigatus, Aspergillus lentulus and Aspergillus fumigatiaffinis.</title>
        <authorList>
            <person name="dos Santos R.A.C."/>
            <person name="Steenwyk J.L."/>
            <person name="Rivero-Menendez O."/>
            <person name="Mead M.E."/>
            <person name="Silva L.P."/>
            <person name="Bastos R.W."/>
            <person name="Alastruey-Izquierdo A."/>
            <person name="Goldman G.H."/>
            <person name="Rokas A."/>
        </authorList>
    </citation>
    <scope>NUCLEOTIDE SEQUENCE</scope>
    <source>
        <strain evidence="2">CNM-CM6805</strain>
    </source>
</reference>
<feature type="compositionally biased region" description="Low complexity" evidence="1">
    <location>
        <begin position="69"/>
        <end position="85"/>
    </location>
</feature>
<feature type="compositionally biased region" description="Polar residues" evidence="1">
    <location>
        <begin position="32"/>
        <end position="45"/>
    </location>
</feature>
<proteinExistence type="predicted"/>
<organism evidence="2 3">
    <name type="scientific">Aspergillus fumigatiaffinis</name>
    <dbReference type="NCBI Taxonomy" id="340414"/>
    <lineage>
        <taxon>Eukaryota</taxon>
        <taxon>Fungi</taxon>
        <taxon>Dikarya</taxon>
        <taxon>Ascomycota</taxon>
        <taxon>Pezizomycotina</taxon>
        <taxon>Eurotiomycetes</taxon>
        <taxon>Eurotiomycetidae</taxon>
        <taxon>Eurotiales</taxon>
        <taxon>Aspergillaceae</taxon>
        <taxon>Aspergillus</taxon>
        <taxon>Aspergillus subgen. Fumigati</taxon>
    </lineage>
</organism>
<reference evidence="2" key="2">
    <citation type="submission" date="2020-04" db="EMBL/GenBank/DDBJ databases">
        <authorList>
            <person name="Santos R.A.C."/>
            <person name="Steenwyk J.L."/>
            <person name="Rivero-Menendez O."/>
            <person name="Mead M.E."/>
            <person name="Silva L.P."/>
            <person name="Bastos R.W."/>
            <person name="Alastruey-Izquierdo A."/>
            <person name="Goldman G.H."/>
            <person name="Rokas A."/>
        </authorList>
    </citation>
    <scope>NUCLEOTIDE SEQUENCE</scope>
    <source>
        <strain evidence="2">CNM-CM6805</strain>
    </source>
</reference>
<evidence type="ECO:0000256" key="1">
    <source>
        <dbReference type="SAM" id="MobiDB-lite"/>
    </source>
</evidence>
<feature type="region of interest" description="Disordered" evidence="1">
    <location>
        <begin position="32"/>
        <end position="52"/>
    </location>
</feature>
<comment type="caution">
    <text evidence="2">The sequence shown here is derived from an EMBL/GenBank/DDBJ whole genome shotgun (WGS) entry which is preliminary data.</text>
</comment>
<dbReference type="AlphaFoldDB" id="A0A8H4GSA1"/>
<gene>
    <name evidence="2" type="ORF">CNMCM6805_003143</name>
</gene>
<name>A0A8H4GSA1_9EURO</name>
<evidence type="ECO:0000313" key="2">
    <source>
        <dbReference type="EMBL" id="KAF4227306.1"/>
    </source>
</evidence>
<sequence>MPLQILEGEPPSPPAWGTLPLDIYLLSEGDTPHSSYLADSSQTPVPESPSDRRNRLIRQFLALGSAGRQPYQSQTETPPTPTDTQITEILRPARPESLRPFAEYTGSLDEGLYLRLCYDADKEEAHESLWSQNLDAAFVGPDGIIFDDKEFFGGEGINLVRFLETFPERVTNVGSVAHVEHRERVLRDILRRIHEDGGNTEDEGEDEYSEEVKAALAEMRTKDPLLRYGEYHAACVVTHMFIEDEEALDGHGLLHVFLDDTGNVVRQWRTDDEGGDDDFDGMWKEGNWKEDFMSGKGELGAAYREGGARGPPYEL</sequence>
<evidence type="ECO:0000313" key="3">
    <source>
        <dbReference type="Proteomes" id="UP000653565"/>
    </source>
</evidence>
<dbReference type="EMBL" id="JAAAPX010000189">
    <property type="protein sequence ID" value="KAF4227306.1"/>
    <property type="molecule type" value="Genomic_DNA"/>
</dbReference>